<evidence type="ECO:0000313" key="6">
    <source>
        <dbReference type="Proteomes" id="UP001157418"/>
    </source>
</evidence>
<dbReference type="PANTHER" id="PTHR42647">
    <property type="entry name" value="SBP (S-RIBONUCLEASE BINDING PROTEIN) FAMILY PROTEIN"/>
    <property type="match status" value="1"/>
</dbReference>
<evidence type="ECO:0000256" key="3">
    <source>
        <dbReference type="ARBA" id="ARBA00022833"/>
    </source>
</evidence>
<dbReference type="GO" id="GO:0008270">
    <property type="term" value="F:zinc ion binding"/>
    <property type="evidence" value="ECO:0007669"/>
    <property type="project" value="UniProtKB-KW"/>
</dbReference>
<gene>
    <name evidence="5" type="ORF">LVIROSA_LOCUS17764</name>
</gene>
<accession>A0AAU9MVC4</accession>
<keyword evidence="3" id="KW-0862">Zinc</keyword>
<keyword evidence="1" id="KW-0479">Metal-binding</keyword>
<dbReference type="EMBL" id="CAKMRJ010003334">
    <property type="protein sequence ID" value="CAH1431031.1"/>
    <property type="molecule type" value="Genomic_DNA"/>
</dbReference>
<evidence type="ECO:0000313" key="5">
    <source>
        <dbReference type="EMBL" id="CAH1431031.1"/>
    </source>
</evidence>
<name>A0AAU9MVC4_9ASTR</name>
<feature type="region of interest" description="Disordered" evidence="4">
    <location>
        <begin position="199"/>
        <end position="229"/>
    </location>
</feature>
<feature type="compositionally biased region" description="Acidic residues" evidence="4">
    <location>
        <begin position="211"/>
        <end position="220"/>
    </location>
</feature>
<sequence>MAVHAQCYSDLYQNNNMGFANLPQDWVLMTGSSVFGIGDENRAFCPYEQQLQDQRFLEPQKIMNSASDYHNLVLSSSNSRRNGMIGFQNLSSELERQRLEMDCFLHFQNEKLKAVLNEVTRRREVIMMQGYESKMKAIMEAKEQILNTATYRTIELQNCLLMAEKEAKDWEKKAIENEAMVTDLNRKLYQARERNYEDAESVCNGGGDHDHDDEDDDDDERETREKKMLVGKPLKGRILRREKKEIYLKRKGNQVQKGTATVTVDSGGINGGDCSAAVH</sequence>
<protein>
    <submittedName>
        <fullName evidence="5">Uncharacterized protein</fullName>
    </submittedName>
</protein>
<evidence type="ECO:0000256" key="1">
    <source>
        <dbReference type="ARBA" id="ARBA00022723"/>
    </source>
</evidence>
<organism evidence="5 6">
    <name type="scientific">Lactuca virosa</name>
    <dbReference type="NCBI Taxonomy" id="75947"/>
    <lineage>
        <taxon>Eukaryota</taxon>
        <taxon>Viridiplantae</taxon>
        <taxon>Streptophyta</taxon>
        <taxon>Embryophyta</taxon>
        <taxon>Tracheophyta</taxon>
        <taxon>Spermatophyta</taxon>
        <taxon>Magnoliopsida</taxon>
        <taxon>eudicotyledons</taxon>
        <taxon>Gunneridae</taxon>
        <taxon>Pentapetalae</taxon>
        <taxon>asterids</taxon>
        <taxon>campanulids</taxon>
        <taxon>Asterales</taxon>
        <taxon>Asteraceae</taxon>
        <taxon>Cichorioideae</taxon>
        <taxon>Cichorieae</taxon>
        <taxon>Lactucinae</taxon>
        <taxon>Lactuca</taxon>
    </lineage>
</organism>
<dbReference type="AlphaFoldDB" id="A0AAU9MVC4"/>
<evidence type="ECO:0000256" key="4">
    <source>
        <dbReference type="SAM" id="MobiDB-lite"/>
    </source>
</evidence>
<keyword evidence="2" id="KW-0863">Zinc-finger</keyword>
<keyword evidence="6" id="KW-1185">Reference proteome</keyword>
<dbReference type="GO" id="GO:0004842">
    <property type="term" value="F:ubiquitin-protein transferase activity"/>
    <property type="evidence" value="ECO:0007669"/>
    <property type="project" value="TreeGrafter"/>
</dbReference>
<reference evidence="5 6" key="1">
    <citation type="submission" date="2022-01" db="EMBL/GenBank/DDBJ databases">
        <authorList>
            <person name="Xiong W."/>
            <person name="Schranz E."/>
        </authorList>
    </citation>
    <scope>NUCLEOTIDE SEQUENCE [LARGE SCALE GENOMIC DNA]</scope>
</reference>
<dbReference type="Proteomes" id="UP001157418">
    <property type="component" value="Unassembled WGS sequence"/>
</dbReference>
<proteinExistence type="predicted"/>
<dbReference type="PANTHER" id="PTHR42647:SF71">
    <property type="entry name" value="E3 UBIQUITIN-PROTEIN LIGASE BOI"/>
    <property type="match status" value="1"/>
</dbReference>
<comment type="caution">
    <text evidence="5">The sequence shown here is derived from an EMBL/GenBank/DDBJ whole genome shotgun (WGS) entry which is preliminary data.</text>
</comment>
<evidence type="ECO:0000256" key="2">
    <source>
        <dbReference type="ARBA" id="ARBA00022771"/>
    </source>
</evidence>